<comment type="subcellular location">
    <subcellularLocation>
        <location evidence="1">Cell membrane</location>
        <topology evidence="1">Multi-pass membrane protein</topology>
    </subcellularLocation>
</comment>
<keyword evidence="5 9" id="KW-0812">Transmembrane</keyword>
<feature type="transmembrane region" description="Helical" evidence="9">
    <location>
        <begin position="231"/>
        <end position="256"/>
    </location>
</feature>
<feature type="transmembrane region" description="Helical" evidence="9">
    <location>
        <begin position="284"/>
        <end position="312"/>
    </location>
</feature>
<feature type="transmembrane region" description="Helical" evidence="9">
    <location>
        <begin position="127"/>
        <end position="145"/>
    </location>
</feature>
<evidence type="ECO:0000313" key="11">
    <source>
        <dbReference type="Proteomes" id="UP001172630"/>
    </source>
</evidence>
<gene>
    <name evidence="10" type="ORF">PY650_09425</name>
</gene>
<accession>A0ABT7KBM6</accession>
<dbReference type="PANTHER" id="PTHR42770">
    <property type="entry name" value="AMINO ACID TRANSPORTER-RELATED"/>
    <property type="match status" value="1"/>
</dbReference>
<keyword evidence="11" id="KW-1185">Reference proteome</keyword>
<feature type="transmembrane region" description="Helical" evidence="9">
    <location>
        <begin position="34"/>
        <end position="58"/>
    </location>
</feature>
<evidence type="ECO:0000256" key="5">
    <source>
        <dbReference type="ARBA" id="ARBA00022692"/>
    </source>
</evidence>
<dbReference type="PIRSF" id="PIRSF006060">
    <property type="entry name" value="AA_transporter"/>
    <property type="match status" value="1"/>
</dbReference>
<organism evidence="10 11">
    <name type="scientific">Rhizobium calliandrae</name>
    <dbReference type="NCBI Taxonomy" id="1312182"/>
    <lineage>
        <taxon>Bacteria</taxon>
        <taxon>Pseudomonadati</taxon>
        <taxon>Pseudomonadota</taxon>
        <taxon>Alphaproteobacteria</taxon>
        <taxon>Hyphomicrobiales</taxon>
        <taxon>Rhizobiaceae</taxon>
        <taxon>Rhizobium/Agrobacterium group</taxon>
        <taxon>Rhizobium</taxon>
    </lineage>
</organism>
<feature type="transmembrane region" description="Helical" evidence="9">
    <location>
        <begin position="333"/>
        <end position="351"/>
    </location>
</feature>
<evidence type="ECO:0000313" key="10">
    <source>
        <dbReference type="EMBL" id="MDL2405881.1"/>
    </source>
</evidence>
<feature type="transmembrane region" description="Helical" evidence="9">
    <location>
        <begin position="152"/>
        <end position="177"/>
    </location>
</feature>
<evidence type="ECO:0000256" key="8">
    <source>
        <dbReference type="ARBA" id="ARBA00023136"/>
    </source>
</evidence>
<feature type="transmembrane region" description="Helical" evidence="9">
    <location>
        <begin position="9"/>
        <end position="28"/>
    </location>
</feature>
<dbReference type="NCBIfam" id="TIGR00905">
    <property type="entry name" value="2A0302"/>
    <property type="match status" value="1"/>
</dbReference>
<protein>
    <submittedName>
        <fullName evidence="10">Basic amino acid/polyamine antiporter</fullName>
    </submittedName>
</protein>
<feature type="transmembrane region" description="Helical" evidence="9">
    <location>
        <begin position="450"/>
        <end position="475"/>
    </location>
</feature>
<dbReference type="Pfam" id="PF13520">
    <property type="entry name" value="AA_permease_2"/>
    <property type="match status" value="1"/>
</dbReference>
<feature type="transmembrane region" description="Helical" evidence="9">
    <location>
        <begin position="197"/>
        <end position="219"/>
    </location>
</feature>
<dbReference type="InterPro" id="IPR002293">
    <property type="entry name" value="AA/rel_permease1"/>
</dbReference>
<evidence type="ECO:0000256" key="9">
    <source>
        <dbReference type="SAM" id="Phobius"/>
    </source>
</evidence>
<name>A0ABT7KBM6_9HYPH</name>
<keyword evidence="6" id="KW-0029">Amino-acid transport</keyword>
<sequence>MASGSTQKFSFFALTAMVVGSMVGAGIFSLPRTFGAATGPFGAIIAWCIAGGGMYMLARIFQALAERKPDLDAGVYAYAKAGFGDYPGFLSAFGYWIGSCIGNVSYWVLIKSTLGRFFPVFGDGNTLVAIVVASIGIWLFHFMILRGVQQAAFINTVVTVAKVVPILTFIVLLAVAFKLDLFRANFWGGEGMPVASLLEQVRATMLATVFVFIGIEGASNYSRYAQTRADVGAATIIGFVGVTALMVLVTLLPYAVLQRPEIAGMTQPSMAGVLAAVVGPWGAIFISAGVIISVLGAYLAWSLVCAEVLYVAARTDDMPRLFGTENQNQVPAAALWLTNIIVQLFVISTYWSRDAFALMLNLTSAMSLIPYLFVAAYGYLVAQRGETYEVRPEERRRDLIIAGVAVIYTIFMIIAGGLKFVLLSALLYAPGTILYFWARREQGKQIFNTTVDWVIFAAAVIGCIAAITGLSTGYLTI</sequence>
<proteinExistence type="inferred from homology"/>
<evidence type="ECO:0000256" key="1">
    <source>
        <dbReference type="ARBA" id="ARBA00004651"/>
    </source>
</evidence>
<dbReference type="PANTHER" id="PTHR42770:SF4">
    <property type="entry name" value="ARGININE_ORNITHINE ANTIPORTER-RELATED"/>
    <property type="match status" value="1"/>
</dbReference>
<dbReference type="RefSeq" id="WP_285878885.1">
    <property type="nucleotide sequence ID" value="NZ_JARFYN010000009.1"/>
</dbReference>
<dbReference type="InterPro" id="IPR050367">
    <property type="entry name" value="APC_superfamily"/>
</dbReference>
<evidence type="ECO:0000256" key="2">
    <source>
        <dbReference type="ARBA" id="ARBA00008220"/>
    </source>
</evidence>
<keyword evidence="3" id="KW-0813">Transport</keyword>
<evidence type="ECO:0000256" key="7">
    <source>
        <dbReference type="ARBA" id="ARBA00022989"/>
    </source>
</evidence>
<keyword evidence="7 9" id="KW-1133">Transmembrane helix</keyword>
<comment type="caution">
    <text evidence="10">The sequence shown here is derived from an EMBL/GenBank/DDBJ whole genome shotgun (WGS) entry which is preliminary data.</text>
</comment>
<feature type="transmembrane region" description="Helical" evidence="9">
    <location>
        <begin position="88"/>
        <end position="107"/>
    </location>
</feature>
<evidence type="ECO:0000256" key="6">
    <source>
        <dbReference type="ARBA" id="ARBA00022970"/>
    </source>
</evidence>
<feature type="transmembrane region" description="Helical" evidence="9">
    <location>
        <begin position="357"/>
        <end position="379"/>
    </location>
</feature>
<dbReference type="InterPro" id="IPR004754">
    <property type="entry name" value="Amino_acid_antiprt"/>
</dbReference>
<evidence type="ECO:0000256" key="4">
    <source>
        <dbReference type="ARBA" id="ARBA00022475"/>
    </source>
</evidence>
<keyword evidence="8 9" id="KW-0472">Membrane</keyword>
<keyword evidence="4" id="KW-1003">Cell membrane</keyword>
<comment type="similarity">
    <text evidence="2">Belongs to the amino acid-polyamine-organocation (APC) superfamily. Basic amino acid/polyamine antiporter (APA) (TC 2.A.3.2) family.</text>
</comment>
<dbReference type="Gene3D" id="1.20.1740.10">
    <property type="entry name" value="Amino acid/polyamine transporter I"/>
    <property type="match status" value="1"/>
</dbReference>
<feature type="transmembrane region" description="Helical" evidence="9">
    <location>
        <begin position="421"/>
        <end position="438"/>
    </location>
</feature>
<dbReference type="Proteomes" id="UP001172630">
    <property type="component" value="Unassembled WGS sequence"/>
</dbReference>
<feature type="transmembrane region" description="Helical" evidence="9">
    <location>
        <begin position="399"/>
        <end position="415"/>
    </location>
</feature>
<dbReference type="EMBL" id="JARFYN010000009">
    <property type="protein sequence ID" value="MDL2405881.1"/>
    <property type="molecule type" value="Genomic_DNA"/>
</dbReference>
<reference evidence="10" key="1">
    <citation type="submission" date="2023-06" db="EMBL/GenBank/DDBJ databases">
        <title>Phylogenetic Diversity of Rhizobium strains.</title>
        <authorList>
            <person name="Moura F.T."/>
            <person name="Helene L.C.F."/>
            <person name="Hungria M."/>
        </authorList>
    </citation>
    <scope>NUCLEOTIDE SEQUENCE</scope>
    <source>
        <strain evidence="10">CCGE524</strain>
    </source>
</reference>
<evidence type="ECO:0000256" key="3">
    <source>
        <dbReference type="ARBA" id="ARBA00022448"/>
    </source>
</evidence>